<organism evidence="1 2">
    <name type="scientific">Trametes pubescens</name>
    <name type="common">White-rot fungus</name>
    <dbReference type="NCBI Taxonomy" id="154538"/>
    <lineage>
        <taxon>Eukaryota</taxon>
        <taxon>Fungi</taxon>
        <taxon>Dikarya</taxon>
        <taxon>Basidiomycota</taxon>
        <taxon>Agaricomycotina</taxon>
        <taxon>Agaricomycetes</taxon>
        <taxon>Polyporales</taxon>
        <taxon>Polyporaceae</taxon>
        <taxon>Trametes</taxon>
    </lineage>
</organism>
<gene>
    <name evidence="1" type="ORF">TRAPUB_10911</name>
</gene>
<comment type="caution">
    <text evidence="1">The sequence shown here is derived from an EMBL/GenBank/DDBJ whole genome shotgun (WGS) entry which is preliminary data.</text>
</comment>
<protein>
    <submittedName>
        <fullName evidence="1">Uncharacterized protein</fullName>
    </submittedName>
</protein>
<dbReference type="AlphaFoldDB" id="A0A1M2VY96"/>
<dbReference type="Proteomes" id="UP000184267">
    <property type="component" value="Unassembled WGS sequence"/>
</dbReference>
<proteinExistence type="predicted"/>
<reference evidence="1 2" key="1">
    <citation type="submission" date="2016-10" db="EMBL/GenBank/DDBJ databases">
        <title>Genome sequence of the basidiomycete white-rot fungus Trametes pubescens.</title>
        <authorList>
            <person name="Makela M.R."/>
            <person name="Granchi Z."/>
            <person name="Peng M."/>
            <person name="De Vries R.P."/>
            <person name="Grigoriev I."/>
            <person name="Riley R."/>
            <person name="Hilden K."/>
        </authorList>
    </citation>
    <scope>NUCLEOTIDE SEQUENCE [LARGE SCALE GENOMIC DNA]</scope>
    <source>
        <strain evidence="1 2">FBCC735</strain>
    </source>
</reference>
<evidence type="ECO:0000313" key="1">
    <source>
        <dbReference type="EMBL" id="OJT12510.1"/>
    </source>
</evidence>
<sequence length="499" mass="57319">MYTFYVPEWNAVADRLSNMDARIELPSFVKERRDFVTLMQAHARSVLEWKSGCYVQKWAEEDAAVKDRKAAILERLGALGYTTDDYPENDAWKKILDRPTRLTERIWKTALPKLRALIEQKRVDDGRAAFEQRLEQRRGEFQPFYDNFLQNMLSDADRQFAPNWHDACGLPSVHERLTENNASVIVTQGRFDAIKSRLLLDVRASAEQMKRDLMEMLHREQHGSKGPLMLRGPREYSPMPLYDMAQIDAELAKASSLFICHRCPLKIAVSAQAISTHWRSEHPSLKWNDKWPIEPIFDRRRKFSEWPSRLPWVSAKPSGPSRTNTALKTLGLPEDTSMAQMDSLVFEGRLTCLCGHPGLAAVAENGWGGLMHHVSKEIEWCHRMGWSRSRHYFGPDIISNHHLSGDTPCLQLLAKGEQMMISEYIVPSDVAVEVTALLDANDVMPTCSTCYRMVKDGSHWDGLYLEKDIQVLAHHMKTKHDKTLSGNSICFHHYRDDDD</sequence>
<name>A0A1M2VY96_TRAPU</name>
<dbReference type="OrthoDB" id="3260441at2759"/>
<evidence type="ECO:0000313" key="2">
    <source>
        <dbReference type="Proteomes" id="UP000184267"/>
    </source>
</evidence>
<dbReference type="EMBL" id="MNAD01000480">
    <property type="protein sequence ID" value="OJT12510.1"/>
    <property type="molecule type" value="Genomic_DNA"/>
</dbReference>
<accession>A0A1M2VY96</accession>
<keyword evidence="2" id="KW-1185">Reference proteome</keyword>